<reference evidence="1 2" key="1">
    <citation type="submission" date="2021-06" db="EMBL/GenBank/DDBJ databases">
        <authorList>
            <person name="Kallberg Y."/>
            <person name="Tangrot J."/>
            <person name="Rosling A."/>
        </authorList>
    </citation>
    <scope>NUCLEOTIDE SEQUENCE [LARGE SCALE GENOMIC DNA]</scope>
    <source>
        <strain evidence="1 2">120-4 pot B 10/14</strain>
    </source>
</reference>
<evidence type="ECO:0000313" key="2">
    <source>
        <dbReference type="Proteomes" id="UP000789901"/>
    </source>
</evidence>
<organism evidence="1 2">
    <name type="scientific">Gigaspora margarita</name>
    <dbReference type="NCBI Taxonomy" id="4874"/>
    <lineage>
        <taxon>Eukaryota</taxon>
        <taxon>Fungi</taxon>
        <taxon>Fungi incertae sedis</taxon>
        <taxon>Mucoromycota</taxon>
        <taxon>Glomeromycotina</taxon>
        <taxon>Glomeromycetes</taxon>
        <taxon>Diversisporales</taxon>
        <taxon>Gigasporaceae</taxon>
        <taxon>Gigaspora</taxon>
    </lineage>
</organism>
<evidence type="ECO:0000313" key="1">
    <source>
        <dbReference type="EMBL" id="CAG8677356.1"/>
    </source>
</evidence>
<name>A0ABN7UV13_GIGMA</name>
<keyword evidence="2" id="KW-1185">Reference proteome</keyword>
<proteinExistence type="predicted"/>
<sequence>MDVFTTLQRNLPKDDQHIKIVVFRKNVRSTFRVVDDLDSDKTLADTREYLAKFDSEFFGWQNTVFRNDSIKIPHSYEDSYRVEDILVPEEDYYSLYIEKDETIPCVPELVRKLNLGKGYKKQDDNSIIAADMSAFSIKDLHIKDIVIKNKFETIHKTSNKSFDQFWLENFENDYIKKNGKVAENLNDEEGIVLNKYTIKNCQKAMILFTCNDLKAKQKYIDAIEDALDKNYSDIEKIQKLNEVGNDYGFFGWHEINLGGKFLEMTGQSDDEKCKILIGGDIATYDNIIEWIGSLENYKTWAVTEYKDKFSLYELLPEDLQQEIRRLNGIKVLYSKVEELAIRRNYNFSKPIIIPIPIPSNILALKDYKIFASVLNKRNKSYKNVFGIRIDYQNAESPYFTIHRIGRIPRGQPQIDLAIPWIIIGYEKDLPTYPILNISGLEDVWTKDCKDTILELQNQNLETHCLIDMNLINICCNQYNLYDDNIEEDQLKFEINCVIFNKNNAGGLSPVIIHGPTSHVWTDRKRRTLNRTKRNLFTGNKWVLPNENFIFASLMYLDRLKGGDHFILNINPKYPIIKSSVDIDGKGPKCMVSHIVFQKED</sequence>
<comment type="caution">
    <text evidence="1">The sequence shown here is derived from an EMBL/GenBank/DDBJ whole genome shotgun (WGS) entry which is preliminary data.</text>
</comment>
<dbReference type="EMBL" id="CAJVQB010006111">
    <property type="protein sequence ID" value="CAG8677356.1"/>
    <property type="molecule type" value="Genomic_DNA"/>
</dbReference>
<gene>
    <name evidence="1" type="ORF">GMARGA_LOCUS10765</name>
</gene>
<protein>
    <submittedName>
        <fullName evidence="1">2270_t:CDS:1</fullName>
    </submittedName>
</protein>
<dbReference type="Proteomes" id="UP000789901">
    <property type="component" value="Unassembled WGS sequence"/>
</dbReference>
<accession>A0ABN7UV13</accession>